<keyword evidence="2" id="KW-1185">Reference proteome</keyword>
<dbReference type="OrthoDB" id="2151789at2759"/>
<sequence>MEAAKISTEVTDPKAGTTFSNFWLNGSVLLFTPELFYDGAMPPPGIFDGIFLIPALSSEVQTQSYLSSLMSQDSSPGLFYSVPIEKASTCIFEAILNEMIFWGKELTLKGHATSPRAYPPIINPGILPFNNFYGWTDTVFDDNFCDAMRQSPAQRRRVSIVDGQIGVIGAPKYPKYALFDTPLEDMYGENAPKL</sequence>
<dbReference type="HOGENOM" id="CLU_1403243_0_0_1"/>
<accession>A0A0C9V7R1</accession>
<evidence type="ECO:0000313" key="2">
    <source>
        <dbReference type="Proteomes" id="UP000054279"/>
    </source>
</evidence>
<protein>
    <submittedName>
        <fullName evidence="1">Uncharacterized protein</fullName>
    </submittedName>
</protein>
<dbReference type="AlphaFoldDB" id="A0A0C9V7R1"/>
<organism evidence="1 2">
    <name type="scientific">Sphaerobolus stellatus (strain SS14)</name>
    <dbReference type="NCBI Taxonomy" id="990650"/>
    <lineage>
        <taxon>Eukaryota</taxon>
        <taxon>Fungi</taxon>
        <taxon>Dikarya</taxon>
        <taxon>Basidiomycota</taxon>
        <taxon>Agaricomycotina</taxon>
        <taxon>Agaricomycetes</taxon>
        <taxon>Phallomycetidae</taxon>
        <taxon>Geastrales</taxon>
        <taxon>Sphaerobolaceae</taxon>
        <taxon>Sphaerobolus</taxon>
    </lineage>
</organism>
<dbReference type="EMBL" id="KN837213">
    <property type="protein sequence ID" value="KIJ33376.1"/>
    <property type="molecule type" value="Genomic_DNA"/>
</dbReference>
<reference evidence="1 2" key="1">
    <citation type="submission" date="2014-06" db="EMBL/GenBank/DDBJ databases">
        <title>Evolutionary Origins and Diversification of the Mycorrhizal Mutualists.</title>
        <authorList>
            <consortium name="DOE Joint Genome Institute"/>
            <consortium name="Mycorrhizal Genomics Consortium"/>
            <person name="Kohler A."/>
            <person name="Kuo A."/>
            <person name="Nagy L.G."/>
            <person name="Floudas D."/>
            <person name="Copeland A."/>
            <person name="Barry K.W."/>
            <person name="Cichocki N."/>
            <person name="Veneault-Fourrey C."/>
            <person name="LaButti K."/>
            <person name="Lindquist E.A."/>
            <person name="Lipzen A."/>
            <person name="Lundell T."/>
            <person name="Morin E."/>
            <person name="Murat C."/>
            <person name="Riley R."/>
            <person name="Ohm R."/>
            <person name="Sun H."/>
            <person name="Tunlid A."/>
            <person name="Henrissat B."/>
            <person name="Grigoriev I.V."/>
            <person name="Hibbett D.S."/>
            <person name="Martin F."/>
        </authorList>
    </citation>
    <scope>NUCLEOTIDE SEQUENCE [LARGE SCALE GENOMIC DNA]</scope>
    <source>
        <strain evidence="1 2">SS14</strain>
    </source>
</reference>
<dbReference type="Proteomes" id="UP000054279">
    <property type="component" value="Unassembled WGS sequence"/>
</dbReference>
<name>A0A0C9V7R1_SPHS4</name>
<proteinExistence type="predicted"/>
<evidence type="ECO:0000313" key="1">
    <source>
        <dbReference type="EMBL" id="KIJ33376.1"/>
    </source>
</evidence>
<gene>
    <name evidence="1" type="ORF">M422DRAFT_264638</name>
</gene>